<dbReference type="Pfam" id="PF05247">
    <property type="entry name" value="FlhD"/>
    <property type="match status" value="1"/>
</dbReference>
<evidence type="ECO:0000256" key="5">
    <source>
        <dbReference type="ARBA" id="ARBA00023157"/>
    </source>
</evidence>
<evidence type="ECO:0000256" key="6">
    <source>
        <dbReference type="ARBA" id="ARBA00023159"/>
    </source>
</evidence>
<keyword evidence="1 9" id="KW-0963">Cytoplasm</keyword>
<evidence type="ECO:0000256" key="2">
    <source>
        <dbReference type="ARBA" id="ARBA00022795"/>
    </source>
</evidence>
<dbReference type="InterPro" id="IPR023559">
    <property type="entry name" value="Flagellar_FlhD"/>
</dbReference>
<keyword evidence="10" id="KW-0966">Cell projection</keyword>
<reference evidence="10 11" key="1">
    <citation type="journal article" date="2017" name="Int. J. Syst. Evol. Microbiol.">
        <title>Ramlibacter monticola sp. nov., isolated from forest soil.</title>
        <authorList>
            <person name="Chaudhary D.K."/>
            <person name="Kim J."/>
        </authorList>
    </citation>
    <scope>NUCLEOTIDE SEQUENCE [LARGE SCALE GENOMIC DNA]</scope>
    <source>
        <strain evidence="10 11">KACC 19175</strain>
    </source>
</reference>
<comment type="similarity">
    <text evidence="9">Belongs to the FlhD family.</text>
</comment>
<proteinExistence type="inferred from homology"/>
<evidence type="ECO:0000256" key="7">
    <source>
        <dbReference type="ARBA" id="ARBA00023163"/>
    </source>
</evidence>
<evidence type="ECO:0000256" key="8">
    <source>
        <dbReference type="ARBA" id="ARBA00025431"/>
    </source>
</evidence>
<keyword evidence="11" id="KW-1185">Reference proteome</keyword>
<evidence type="ECO:0000313" key="11">
    <source>
        <dbReference type="Proteomes" id="UP000599109"/>
    </source>
</evidence>
<keyword evidence="10" id="KW-0969">Cilium</keyword>
<evidence type="ECO:0000256" key="3">
    <source>
        <dbReference type="ARBA" id="ARBA00023015"/>
    </source>
</evidence>
<comment type="subcellular location">
    <subcellularLocation>
        <location evidence="9">Cytoplasm</location>
    </subcellularLocation>
</comment>
<gene>
    <name evidence="9 10" type="primary">flhD</name>
    <name evidence="10" type="ORF">JJ685_05055</name>
</gene>
<comment type="domain">
    <text evidence="9">The C-terminal region contains a putative helix-turn-helix (HTH) motif, suggesting that this region may bind DNA.</text>
</comment>
<dbReference type="NCBIfam" id="NF002783">
    <property type="entry name" value="PRK02909.1-1"/>
    <property type="match status" value="1"/>
</dbReference>
<keyword evidence="4 9" id="KW-0238">DNA-binding</keyword>
<keyword evidence="3 9" id="KW-0805">Transcription regulation</keyword>
<dbReference type="Proteomes" id="UP000599109">
    <property type="component" value="Unassembled WGS sequence"/>
</dbReference>
<accession>A0A936YYW6</accession>
<organism evidence="10 11">
    <name type="scientific">Ramlibacter monticola</name>
    <dbReference type="NCBI Taxonomy" id="1926872"/>
    <lineage>
        <taxon>Bacteria</taxon>
        <taxon>Pseudomonadati</taxon>
        <taxon>Pseudomonadota</taxon>
        <taxon>Betaproteobacteria</taxon>
        <taxon>Burkholderiales</taxon>
        <taxon>Comamonadaceae</taxon>
        <taxon>Ramlibacter</taxon>
    </lineage>
</organism>
<evidence type="ECO:0000256" key="4">
    <source>
        <dbReference type="ARBA" id="ARBA00023125"/>
    </source>
</evidence>
<dbReference type="HAMAP" id="MF_00725">
    <property type="entry name" value="FlhD"/>
    <property type="match status" value="1"/>
</dbReference>
<comment type="subunit">
    <text evidence="9">Homodimer; disulfide-linked. Forms a heterohexamer composed of two FlhC and four FlhD subunits. Each FlhC binds a FlhD dimer, forming a heterotrimer, and a hexamer assembles by dimerization of two heterotrimers.</text>
</comment>
<evidence type="ECO:0000313" key="10">
    <source>
        <dbReference type="EMBL" id="MBL0390505.1"/>
    </source>
</evidence>
<keyword evidence="7 9" id="KW-0804">Transcription</keyword>
<sequence>MPAADATKEIADLNLTYLLLAQKLLRQDRAAAMLCLGLGAEMADVLVAMSLSEVVKLATSNFVLCAFRLGELPIARTVMQDARERALQHAHLSIVLAAQGAAVAA</sequence>
<keyword evidence="5 9" id="KW-1015">Disulfide bond</keyword>
<dbReference type="GO" id="GO:1902208">
    <property type="term" value="P:regulation of bacterial-type flagellum assembly"/>
    <property type="evidence" value="ECO:0007669"/>
    <property type="project" value="UniProtKB-UniRule"/>
</dbReference>
<dbReference type="Gene3D" id="1.10.4000.10">
    <property type="entry name" value="Flagellar transcriptional activator FlhD"/>
    <property type="match status" value="1"/>
</dbReference>
<feature type="disulfide bond" description="Interchain" evidence="9">
    <location>
        <position position="65"/>
    </location>
</feature>
<dbReference type="AlphaFoldDB" id="A0A936YYW6"/>
<keyword evidence="10" id="KW-0282">Flagellum</keyword>
<dbReference type="InterPro" id="IPR036194">
    <property type="entry name" value="FlhD_sf"/>
</dbReference>
<dbReference type="GO" id="GO:0045893">
    <property type="term" value="P:positive regulation of DNA-templated transcription"/>
    <property type="evidence" value="ECO:0007669"/>
    <property type="project" value="InterPro"/>
</dbReference>
<keyword evidence="2 9" id="KW-1005">Bacterial flagellum biogenesis</keyword>
<protein>
    <recommendedName>
        <fullName evidence="9">Flagellar transcriptional regulator FlhD</fullName>
    </recommendedName>
</protein>
<comment type="function">
    <text evidence="8 9">Functions in complex with FlhC as a master transcriptional regulator that regulates transcription of several flagellar and non-flagellar operons by binding to their promoter region. Activates expression of class 2 flagellar genes, including fliA, which is a flagellum-specific sigma factor that turns on the class 3 genes. Also regulates genes whose products function in a variety of physiological pathways.</text>
</comment>
<comment type="caution">
    <text evidence="10">The sequence shown here is derived from an EMBL/GenBank/DDBJ whole genome shotgun (WGS) entry which is preliminary data.</text>
</comment>
<dbReference type="GO" id="GO:0005737">
    <property type="term" value="C:cytoplasm"/>
    <property type="evidence" value="ECO:0007669"/>
    <property type="project" value="UniProtKB-SubCell"/>
</dbReference>
<dbReference type="GO" id="GO:0003677">
    <property type="term" value="F:DNA binding"/>
    <property type="evidence" value="ECO:0007669"/>
    <property type="project" value="UniProtKB-UniRule"/>
</dbReference>
<dbReference type="GO" id="GO:0044780">
    <property type="term" value="P:bacterial-type flagellum assembly"/>
    <property type="evidence" value="ECO:0007669"/>
    <property type="project" value="InterPro"/>
</dbReference>
<dbReference type="RefSeq" id="WP_201673102.1">
    <property type="nucleotide sequence ID" value="NZ_JAEQNE010000001.1"/>
</dbReference>
<evidence type="ECO:0000256" key="1">
    <source>
        <dbReference type="ARBA" id="ARBA00022490"/>
    </source>
</evidence>
<dbReference type="SUPFAM" id="SSF63592">
    <property type="entry name" value="Flagellar transcriptional activator FlhD"/>
    <property type="match status" value="1"/>
</dbReference>
<dbReference type="EMBL" id="JAEQNE010000001">
    <property type="protein sequence ID" value="MBL0390505.1"/>
    <property type="molecule type" value="Genomic_DNA"/>
</dbReference>
<evidence type="ECO:0000256" key="9">
    <source>
        <dbReference type="HAMAP-Rule" id="MF_00725"/>
    </source>
</evidence>
<name>A0A936YYW6_9BURK</name>
<keyword evidence="6 9" id="KW-0010">Activator</keyword>